<proteinExistence type="predicted"/>
<dbReference type="InterPro" id="IPR050147">
    <property type="entry name" value="Ser/Thr_Dehydratase"/>
</dbReference>
<organism evidence="5 6">
    <name type="scientific">Entotheonella factor</name>
    <dbReference type="NCBI Taxonomy" id="1429438"/>
    <lineage>
        <taxon>Bacteria</taxon>
        <taxon>Pseudomonadati</taxon>
        <taxon>Nitrospinota/Tectimicrobiota group</taxon>
        <taxon>Candidatus Tectimicrobiota</taxon>
        <taxon>Candidatus Entotheonellia</taxon>
        <taxon>Candidatus Entotheonellales</taxon>
        <taxon>Candidatus Entotheonellaceae</taxon>
        <taxon>Candidatus Entotheonella</taxon>
    </lineage>
</organism>
<dbReference type="GO" id="GO:0003941">
    <property type="term" value="F:L-serine ammonia-lyase activity"/>
    <property type="evidence" value="ECO:0007669"/>
    <property type="project" value="TreeGrafter"/>
</dbReference>
<keyword evidence="2" id="KW-0663">Pyridoxal phosphate</keyword>
<dbReference type="InterPro" id="IPR000634">
    <property type="entry name" value="Ser/Thr_deHydtase_PyrdxlP-BS"/>
</dbReference>
<comment type="cofactor">
    <cofactor evidence="1">
        <name>pyridoxal 5'-phosphate</name>
        <dbReference type="ChEBI" id="CHEBI:597326"/>
    </cofactor>
</comment>
<reference evidence="5 6" key="1">
    <citation type="journal article" date="2014" name="Nature">
        <title>An environmental bacterial taxon with a large and distinct metabolic repertoire.</title>
        <authorList>
            <person name="Wilson M.C."/>
            <person name="Mori T."/>
            <person name="Ruckert C."/>
            <person name="Uria A.R."/>
            <person name="Helf M.J."/>
            <person name="Takada K."/>
            <person name="Gernert C."/>
            <person name="Steffens U.A."/>
            <person name="Heycke N."/>
            <person name="Schmitt S."/>
            <person name="Rinke C."/>
            <person name="Helfrich E.J."/>
            <person name="Brachmann A.O."/>
            <person name="Gurgui C."/>
            <person name="Wakimoto T."/>
            <person name="Kracht M."/>
            <person name="Crusemann M."/>
            <person name="Hentschel U."/>
            <person name="Abe I."/>
            <person name="Matsunaga S."/>
            <person name="Kalinowski J."/>
            <person name="Takeyama H."/>
            <person name="Piel J."/>
        </authorList>
    </citation>
    <scope>NUCLEOTIDE SEQUENCE [LARGE SCALE GENOMIC DNA]</scope>
    <source>
        <strain evidence="6">TSY1</strain>
    </source>
</reference>
<name>W4LE95_ENTF1</name>
<dbReference type="InterPro" id="IPR036052">
    <property type="entry name" value="TrpB-like_PALP_sf"/>
</dbReference>
<evidence type="ECO:0000256" key="1">
    <source>
        <dbReference type="ARBA" id="ARBA00001933"/>
    </source>
</evidence>
<evidence type="ECO:0000259" key="4">
    <source>
        <dbReference type="Pfam" id="PF00291"/>
    </source>
</evidence>
<sequence length="408" mass="44648">MPCYVTHLEGAIDGTQLPAGQIQTLHNDRPIWVRYDLQAVAQALTKDMLRDREPTMWRYRELLPVERESDIVSLGEGMSPMLHCPRLGGAFGLSDVWIKDESQLPTGSFKSRGMAAAITMAKAFGIERIALPSAGNAGGAAAAYGARAGLETYVFMPEDTPVINQYECVLAGAKTFVANGLINDCGRIVGNGKERMGWFDLSTLKEPYRIEGKKTMGLELAEQLDWQLPDVILYPTGGGTGLIGMWKAFQELAAMGWLANDRRPRMVSVQSEGCAPIARAFEQGERFAEPFDNADTVARGIRVPVAVGDFMILDAVRESGGCAVAVEEARIREWIEMAMSCEGISVCPETAACVGAMEMLVQQNWIKADERVVIFNTGGTQKYVEAITSTLPKIDLQQPIDWDMIDSV</sequence>
<dbReference type="HOGENOM" id="CLU_028142_4_1_7"/>
<comment type="caution">
    <text evidence="5">The sequence shown here is derived from an EMBL/GenBank/DDBJ whole genome shotgun (WGS) entry which is preliminary data.</text>
</comment>
<dbReference type="PANTHER" id="PTHR48078:SF6">
    <property type="entry name" value="L-THREONINE DEHYDRATASE CATABOLIC TDCB"/>
    <property type="match status" value="1"/>
</dbReference>
<dbReference type="NCBIfam" id="NF006050">
    <property type="entry name" value="PRK08197.1"/>
    <property type="match status" value="1"/>
</dbReference>
<dbReference type="Gene3D" id="3.40.50.1100">
    <property type="match status" value="2"/>
</dbReference>
<feature type="domain" description="Tryptophan synthase beta chain-like PALP" evidence="4">
    <location>
        <begin position="72"/>
        <end position="378"/>
    </location>
</feature>
<accession>W4LE95</accession>
<dbReference type="CDD" id="cd01563">
    <property type="entry name" value="Thr-synth_1"/>
    <property type="match status" value="1"/>
</dbReference>
<gene>
    <name evidence="5" type="ORF">ETSY1_27390</name>
</gene>
<dbReference type="PATRIC" id="fig|1429438.4.peg.5226"/>
<dbReference type="GO" id="GO:0006567">
    <property type="term" value="P:L-threonine catabolic process"/>
    <property type="evidence" value="ECO:0007669"/>
    <property type="project" value="TreeGrafter"/>
</dbReference>
<dbReference type="GO" id="GO:0004794">
    <property type="term" value="F:threonine deaminase activity"/>
    <property type="evidence" value="ECO:0007669"/>
    <property type="project" value="TreeGrafter"/>
</dbReference>
<evidence type="ECO:0000313" key="6">
    <source>
        <dbReference type="Proteomes" id="UP000019141"/>
    </source>
</evidence>
<dbReference type="GO" id="GO:0030170">
    <property type="term" value="F:pyridoxal phosphate binding"/>
    <property type="evidence" value="ECO:0007669"/>
    <property type="project" value="InterPro"/>
</dbReference>
<protein>
    <submittedName>
        <fullName evidence="5">Threonine synthase</fullName>
    </submittedName>
</protein>
<dbReference type="InterPro" id="IPR001926">
    <property type="entry name" value="TrpB-like_PALP"/>
</dbReference>
<dbReference type="PANTHER" id="PTHR48078">
    <property type="entry name" value="THREONINE DEHYDRATASE, MITOCHONDRIAL-RELATED"/>
    <property type="match status" value="1"/>
</dbReference>
<dbReference type="AlphaFoldDB" id="W4LE95"/>
<dbReference type="SUPFAM" id="SSF53686">
    <property type="entry name" value="Tryptophan synthase beta subunit-like PLP-dependent enzymes"/>
    <property type="match status" value="1"/>
</dbReference>
<keyword evidence="3" id="KW-0456">Lyase</keyword>
<dbReference type="PROSITE" id="PS00165">
    <property type="entry name" value="DEHYDRATASE_SER_THR"/>
    <property type="match status" value="1"/>
</dbReference>
<dbReference type="EMBL" id="AZHW01000814">
    <property type="protein sequence ID" value="ETW96249.1"/>
    <property type="molecule type" value="Genomic_DNA"/>
</dbReference>
<evidence type="ECO:0000256" key="3">
    <source>
        <dbReference type="ARBA" id="ARBA00023239"/>
    </source>
</evidence>
<keyword evidence="6" id="KW-1185">Reference proteome</keyword>
<dbReference type="GO" id="GO:0009097">
    <property type="term" value="P:isoleucine biosynthetic process"/>
    <property type="evidence" value="ECO:0007669"/>
    <property type="project" value="TreeGrafter"/>
</dbReference>
<evidence type="ECO:0000256" key="2">
    <source>
        <dbReference type="ARBA" id="ARBA00022898"/>
    </source>
</evidence>
<evidence type="ECO:0000313" key="5">
    <source>
        <dbReference type="EMBL" id="ETW96249.1"/>
    </source>
</evidence>
<dbReference type="Proteomes" id="UP000019141">
    <property type="component" value="Unassembled WGS sequence"/>
</dbReference>
<dbReference type="Pfam" id="PF00291">
    <property type="entry name" value="PALP"/>
    <property type="match status" value="1"/>
</dbReference>
<dbReference type="GO" id="GO:0006565">
    <property type="term" value="P:L-serine catabolic process"/>
    <property type="evidence" value="ECO:0007669"/>
    <property type="project" value="TreeGrafter"/>
</dbReference>